<reference evidence="1" key="1">
    <citation type="submission" date="2019-11" db="EMBL/GenBank/DDBJ databases">
        <authorList>
            <person name="Kojima H."/>
        </authorList>
    </citation>
    <scope>NUCLEOTIDE SEQUENCE</scope>
    <source>
        <strain evidence="1">H1576</strain>
    </source>
</reference>
<dbReference type="AlphaFoldDB" id="A0A975AZD7"/>
<sequence>MFYSVKKTYLLFLLLLSSIFIMSGCAKSQILLNTYVGPKKPKEVTQMLDNSDSSSGYLEIELVHTILSADGIISDKSFESKLLSSLKKFITQTNFISVSEVEDNSNMSLDMRVLVFNYKESTNSIDGLIGVEFNIRKDGTVFYTQNYKHNIKRYSKAGKQGLPSKGELFSEAADYLAKKLIKDISPMQTRKLVELMPLPSSLEYTIAYAKRQNFEGAIKGMKTYQGEKTAEYYFNFGVYCEALASQTDDLALLTKANEYYEKAMELSQGDNEIIIKGKAKFDKYYKIIQKVADQKAKNAEKDNNSMFQIL</sequence>
<keyword evidence="2" id="KW-1185">Reference proteome</keyword>
<proteinExistence type="predicted"/>
<dbReference type="RefSeq" id="WP_207562661.1">
    <property type="nucleotide sequence ID" value="NZ_CP046072.1"/>
</dbReference>
<organism evidence="1 2">
    <name type="scientific">Sulfurimonas aquatica</name>
    <dbReference type="NCBI Taxonomy" id="2672570"/>
    <lineage>
        <taxon>Bacteria</taxon>
        <taxon>Pseudomonadati</taxon>
        <taxon>Campylobacterota</taxon>
        <taxon>Epsilonproteobacteria</taxon>
        <taxon>Campylobacterales</taxon>
        <taxon>Sulfurimonadaceae</taxon>
        <taxon>Sulfurimonas</taxon>
    </lineage>
</organism>
<reference evidence="1" key="2">
    <citation type="submission" date="2021-04" db="EMBL/GenBank/DDBJ databases">
        <title>Isolation and characterization of a novel species of the genus Sulfurimonas.</title>
        <authorList>
            <person name="Fukui M."/>
        </authorList>
    </citation>
    <scope>NUCLEOTIDE SEQUENCE</scope>
    <source>
        <strain evidence="1">H1576</strain>
    </source>
</reference>
<protein>
    <recommendedName>
        <fullName evidence="3">Lipoprotein</fullName>
    </recommendedName>
</protein>
<gene>
    <name evidence="1" type="ORF">GJV85_04425</name>
</gene>
<dbReference type="Proteomes" id="UP000671852">
    <property type="component" value="Chromosome"/>
</dbReference>
<evidence type="ECO:0000313" key="2">
    <source>
        <dbReference type="Proteomes" id="UP000671852"/>
    </source>
</evidence>
<name>A0A975AZD7_9BACT</name>
<dbReference type="KEGG" id="saqt:GJV85_04425"/>
<evidence type="ECO:0008006" key="3">
    <source>
        <dbReference type="Google" id="ProtNLM"/>
    </source>
</evidence>
<accession>A0A975AZD7</accession>
<dbReference type="EMBL" id="CP046072">
    <property type="protein sequence ID" value="QSZ41381.1"/>
    <property type="molecule type" value="Genomic_DNA"/>
</dbReference>
<evidence type="ECO:0000313" key="1">
    <source>
        <dbReference type="EMBL" id="QSZ41381.1"/>
    </source>
</evidence>
<dbReference type="PROSITE" id="PS51257">
    <property type="entry name" value="PROKAR_LIPOPROTEIN"/>
    <property type="match status" value="1"/>
</dbReference>